<dbReference type="InterPro" id="IPR010982">
    <property type="entry name" value="Lambda_DNA-bd_dom_sf"/>
</dbReference>
<dbReference type="PANTHER" id="PTHR37038:SF14">
    <property type="entry name" value="TRANSCRIPTIONAL ACTIVATOR"/>
    <property type="match status" value="1"/>
</dbReference>
<dbReference type="InterPro" id="IPR019734">
    <property type="entry name" value="TPR_rpt"/>
</dbReference>
<dbReference type="SUPFAM" id="SSF48452">
    <property type="entry name" value="TPR-like"/>
    <property type="match status" value="2"/>
</dbReference>
<dbReference type="InterPro" id="IPR011990">
    <property type="entry name" value="TPR-like_helical_dom_sf"/>
</dbReference>
<feature type="domain" description="HTH cro/C1-type" evidence="1">
    <location>
        <begin position="311"/>
        <end position="364"/>
    </location>
</feature>
<comment type="caution">
    <text evidence="2">The sequence shown here is derived from an EMBL/GenBank/DDBJ whole genome shotgun (WGS) entry which is preliminary data.</text>
</comment>
<keyword evidence="3" id="KW-1185">Reference proteome</keyword>
<evidence type="ECO:0000259" key="1">
    <source>
        <dbReference type="PROSITE" id="PS50943"/>
    </source>
</evidence>
<dbReference type="Pfam" id="PF18768">
    <property type="entry name" value="RNPP_C"/>
    <property type="match status" value="1"/>
</dbReference>
<dbReference type="InterPro" id="IPR001387">
    <property type="entry name" value="Cro/C1-type_HTH"/>
</dbReference>
<dbReference type="Pfam" id="PF01381">
    <property type="entry name" value="HTH_3"/>
    <property type="match status" value="2"/>
</dbReference>
<sequence>MNKDNVGSIILTLRKRMHISQKDLCRGLCTNRTLSRIELGERIPDKLLLDALLQRLGKSPDKLETILSEKEYMLFCQRRAIERDIIKYDFEKAKNKLEDYKKRKECKDILQRQYVYKIEAVLADEMEHNVGKSIYLLKQAAEMTMPNWEEEDKINFLLGIEEVQILLILAQNYSKIGCEKKAIKLLIKLYIYLETKYSDEEEKVKVYPRCAYLLANLLWKNERYEETVKICEKAIDLLTKNGVINYLEELMNIYSMVLKKQGKLKLANKIERQRENLLEVYSEYGMVMNERKSSILLVNTQSELFLCNEIIRYERINSGKTQEQLSESICSPETLSRIESGKRAPSRRNFNAIMNKLGIEKSIYSSYISANEFEVYEQKRNLSKHIARHQYEEAYNIFNSLREKMDCSIVENKQFILSTEVVLNHILGKISRQEALEKILEALSYTFEDYENGIYRTLSRQETVILNQIAVIYKNLGNRKKAIQILKDVLKSYENSKIDVMYHYSMCALVMINLSAYLEEEQEINSAIEICDKGIKLDLKCGRGNRLGAFLTNKACSLEHASDKERCIKYFRQAFYLSDLMQNIDDKETIKKYFEQKYNSDEIWY</sequence>
<dbReference type="InterPro" id="IPR041315">
    <property type="entry name" value="PlcR_TPR"/>
</dbReference>
<organism evidence="2 3">
    <name type="scientific">Velocimicrobium porci</name>
    <dbReference type="NCBI Taxonomy" id="2606634"/>
    <lineage>
        <taxon>Bacteria</taxon>
        <taxon>Bacillati</taxon>
        <taxon>Bacillota</taxon>
        <taxon>Clostridia</taxon>
        <taxon>Lachnospirales</taxon>
        <taxon>Lachnospiraceae</taxon>
        <taxon>Velocimicrobium</taxon>
    </lineage>
</organism>
<dbReference type="EMBL" id="VUMT01000010">
    <property type="protein sequence ID" value="MSS63833.1"/>
    <property type="molecule type" value="Genomic_DNA"/>
</dbReference>
<name>A0A6L5Y0Z7_9FIRM</name>
<dbReference type="CDD" id="cd00093">
    <property type="entry name" value="HTH_XRE"/>
    <property type="match status" value="2"/>
</dbReference>
<dbReference type="Gene3D" id="1.25.40.10">
    <property type="entry name" value="Tetratricopeptide repeat domain"/>
    <property type="match status" value="2"/>
</dbReference>
<dbReference type="AlphaFoldDB" id="A0A6L5Y0Z7"/>
<protein>
    <submittedName>
        <fullName evidence="2">Helix-turn-helix transcriptional regulator</fullName>
    </submittedName>
</protein>
<dbReference type="RefSeq" id="WP_154519245.1">
    <property type="nucleotide sequence ID" value="NZ_VUMT01000010.1"/>
</dbReference>
<dbReference type="InterPro" id="IPR053163">
    <property type="entry name" value="HTH-type_regulator_Rgg"/>
</dbReference>
<proteinExistence type="predicted"/>
<gene>
    <name evidence="2" type="ORF">FYJ58_08080</name>
</gene>
<dbReference type="SUPFAM" id="SSF47413">
    <property type="entry name" value="lambda repressor-like DNA-binding domains"/>
    <property type="match status" value="2"/>
</dbReference>
<dbReference type="SMART" id="SM00530">
    <property type="entry name" value="HTH_XRE"/>
    <property type="match status" value="2"/>
</dbReference>
<evidence type="ECO:0000313" key="2">
    <source>
        <dbReference type="EMBL" id="MSS63833.1"/>
    </source>
</evidence>
<dbReference type="SMART" id="SM00028">
    <property type="entry name" value="TPR"/>
    <property type="match status" value="4"/>
</dbReference>
<accession>A0A6L5Y0Z7</accession>
<reference evidence="2 3" key="1">
    <citation type="submission" date="2019-08" db="EMBL/GenBank/DDBJ databases">
        <title>In-depth cultivation of the pig gut microbiome towards novel bacterial diversity and tailored functional studies.</title>
        <authorList>
            <person name="Wylensek D."/>
            <person name="Hitch T.C.A."/>
            <person name="Clavel T."/>
        </authorList>
    </citation>
    <scope>NUCLEOTIDE SEQUENCE [LARGE SCALE GENOMIC DNA]</scope>
    <source>
        <strain evidence="2 3">WCA-693-APC-MOT-I</strain>
    </source>
</reference>
<evidence type="ECO:0000313" key="3">
    <source>
        <dbReference type="Proteomes" id="UP000482209"/>
    </source>
</evidence>
<dbReference type="PANTHER" id="PTHR37038">
    <property type="entry name" value="TRANSCRIPTIONAL REGULATOR-RELATED"/>
    <property type="match status" value="1"/>
</dbReference>
<dbReference type="GO" id="GO:0003677">
    <property type="term" value="F:DNA binding"/>
    <property type="evidence" value="ECO:0007669"/>
    <property type="project" value="InterPro"/>
</dbReference>
<dbReference type="Proteomes" id="UP000482209">
    <property type="component" value="Unassembled WGS sequence"/>
</dbReference>
<dbReference type="PROSITE" id="PS50943">
    <property type="entry name" value="HTH_CROC1"/>
    <property type="match status" value="2"/>
</dbReference>
<feature type="domain" description="HTH cro/C1-type" evidence="1">
    <location>
        <begin position="10"/>
        <end position="63"/>
    </location>
</feature>
<dbReference type="Pfam" id="PF13181">
    <property type="entry name" value="TPR_8"/>
    <property type="match status" value="1"/>
</dbReference>